<dbReference type="InterPro" id="IPR041663">
    <property type="entry name" value="DisA/LigA_HHH"/>
</dbReference>
<dbReference type="Gene3D" id="1.10.287.610">
    <property type="entry name" value="Helix hairpin bin"/>
    <property type="match status" value="1"/>
</dbReference>
<name>A0A971M776_9BACT</name>
<dbReference type="Pfam" id="PF03120">
    <property type="entry name" value="OB_DNA_ligase"/>
    <property type="match status" value="1"/>
</dbReference>
<dbReference type="Gene3D" id="6.20.10.30">
    <property type="match status" value="1"/>
</dbReference>
<evidence type="ECO:0000256" key="1">
    <source>
        <dbReference type="ARBA" id="ARBA00004067"/>
    </source>
</evidence>
<feature type="binding site" evidence="14">
    <location>
        <position position="411"/>
    </location>
    <ligand>
        <name>Zn(2+)</name>
        <dbReference type="ChEBI" id="CHEBI:29105"/>
    </ligand>
</feature>
<dbReference type="InterPro" id="IPR010994">
    <property type="entry name" value="RuvA_2-like"/>
</dbReference>
<dbReference type="InterPro" id="IPR001679">
    <property type="entry name" value="DNA_ligase"/>
</dbReference>
<feature type="binding site" evidence="14">
    <location>
        <position position="414"/>
    </location>
    <ligand>
        <name>Zn(2+)</name>
        <dbReference type="ChEBI" id="CHEBI:29105"/>
    </ligand>
</feature>
<keyword evidence="10 14" id="KW-0520">NAD</keyword>
<dbReference type="FunFam" id="2.40.50.140:FF:000012">
    <property type="entry name" value="DNA ligase"/>
    <property type="match status" value="1"/>
</dbReference>
<comment type="similarity">
    <text evidence="13 14">Belongs to the NAD-dependent DNA ligase family. LigA subfamily.</text>
</comment>
<dbReference type="SUPFAM" id="SSF47781">
    <property type="entry name" value="RuvA domain 2-like"/>
    <property type="match status" value="1"/>
</dbReference>
<dbReference type="PROSITE" id="PS01056">
    <property type="entry name" value="DNA_LIGASE_N2"/>
    <property type="match status" value="1"/>
</dbReference>
<keyword evidence="9 14" id="KW-0460">Magnesium</keyword>
<dbReference type="HAMAP" id="MF_01588">
    <property type="entry name" value="DNA_ligase_A"/>
    <property type="match status" value="1"/>
</dbReference>
<dbReference type="InterPro" id="IPR013839">
    <property type="entry name" value="DNAligase_adenylation"/>
</dbReference>
<accession>A0A971M776</accession>
<dbReference type="SMART" id="SM00278">
    <property type="entry name" value="HhH1"/>
    <property type="match status" value="3"/>
</dbReference>
<dbReference type="SUPFAM" id="SSF52113">
    <property type="entry name" value="BRCT domain"/>
    <property type="match status" value="1"/>
</dbReference>
<dbReference type="PROSITE" id="PS01055">
    <property type="entry name" value="DNA_LIGASE_N1"/>
    <property type="match status" value="1"/>
</dbReference>
<keyword evidence="7 14" id="KW-0227">DNA damage</keyword>
<dbReference type="InterPro" id="IPR012340">
    <property type="entry name" value="NA-bd_OB-fold"/>
</dbReference>
<feature type="binding site" evidence="14">
    <location>
        <begin position="34"/>
        <end position="38"/>
    </location>
    <ligand>
        <name>NAD(+)</name>
        <dbReference type="ChEBI" id="CHEBI:57540"/>
    </ligand>
</feature>
<feature type="binding site" evidence="14">
    <location>
        <position position="293"/>
    </location>
    <ligand>
        <name>NAD(+)</name>
        <dbReference type="ChEBI" id="CHEBI:57540"/>
    </ligand>
</feature>
<organism evidence="17 18">
    <name type="scientific">Syntrophorhabdus aromaticivorans</name>
    <dbReference type="NCBI Taxonomy" id="328301"/>
    <lineage>
        <taxon>Bacteria</taxon>
        <taxon>Pseudomonadati</taxon>
        <taxon>Thermodesulfobacteriota</taxon>
        <taxon>Syntrophorhabdia</taxon>
        <taxon>Syntrophorhabdales</taxon>
        <taxon>Syntrophorhabdaceae</taxon>
        <taxon>Syntrophorhabdus</taxon>
    </lineage>
</organism>
<dbReference type="FunFam" id="1.10.150.20:FF:000007">
    <property type="entry name" value="DNA ligase"/>
    <property type="match status" value="1"/>
</dbReference>
<dbReference type="Pfam" id="PF12826">
    <property type="entry name" value="HHH_2"/>
    <property type="match status" value="1"/>
</dbReference>
<dbReference type="InterPro" id="IPR013840">
    <property type="entry name" value="DNAligase_N"/>
</dbReference>
<dbReference type="SMART" id="SM00532">
    <property type="entry name" value="LIGANc"/>
    <property type="match status" value="1"/>
</dbReference>
<evidence type="ECO:0000256" key="7">
    <source>
        <dbReference type="ARBA" id="ARBA00022763"/>
    </source>
</evidence>
<dbReference type="FunFam" id="3.30.470.30:FF:000001">
    <property type="entry name" value="DNA ligase"/>
    <property type="match status" value="1"/>
</dbReference>
<feature type="binding site" evidence="14">
    <location>
        <position position="429"/>
    </location>
    <ligand>
        <name>Zn(2+)</name>
        <dbReference type="ChEBI" id="CHEBI:29105"/>
    </ligand>
</feature>
<dbReference type="NCBIfam" id="NF005932">
    <property type="entry name" value="PRK07956.1"/>
    <property type="match status" value="1"/>
</dbReference>
<dbReference type="PROSITE" id="PS50172">
    <property type="entry name" value="BRCT"/>
    <property type="match status" value="1"/>
</dbReference>
<reference evidence="17" key="1">
    <citation type="journal article" date="2020" name="Biotechnol. Biofuels">
        <title>New insights from the biogas microbiome by comprehensive genome-resolved metagenomics of nearly 1600 species originating from multiple anaerobic digesters.</title>
        <authorList>
            <person name="Campanaro S."/>
            <person name="Treu L."/>
            <person name="Rodriguez-R L.M."/>
            <person name="Kovalovszki A."/>
            <person name="Ziels R.M."/>
            <person name="Maus I."/>
            <person name="Zhu X."/>
            <person name="Kougias P.G."/>
            <person name="Basile A."/>
            <person name="Luo G."/>
            <person name="Schluter A."/>
            <person name="Konstantinidis K.T."/>
            <person name="Angelidaki I."/>
        </authorList>
    </citation>
    <scope>NUCLEOTIDE SEQUENCE</scope>
    <source>
        <strain evidence="17">AS06rmzACSIP_7</strain>
    </source>
</reference>
<feature type="binding site" evidence="14">
    <location>
        <position position="137"/>
    </location>
    <ligand>
        <name>NAD(+)</name>
        <dbReference type="ChEBI" id="CHEBI:57540"/>
    </ligand>
</feature>
<dbReference type="InterPro" id="IPR036420">
    <property type="entry name" value="BRCT_dom_sf"/>
</dbReference>
<dbReference type="PANTHER" id="PTHR23389:SF9">
    <property type="entry name" value="DNA LIGASE"/>
    <property type="match status" value="1"/>
</dbReference>
<reference evidence="17" key="2">
    <citation type="submission" date="2020-01" db="EMBL/GenBank/DDBJ databases">
        <authorList>
            <person name="Campanaro S."/>
        </authorList>
    </citation>
    <scope>NUCLEOTIDE SEQUENCE</scope>
    <source>
        <strain evidence="17">AS06rmzACSIP_7</strain>
    </source>
</reference>
<comment type="cofactor">
    <cofactor evidence="14">
        <name>Mg(2+)</name>
        <dbReference type="ChEBI" id="CHEBI:18420"/>
    </cofactor>
    <cofactor evidence="14">
        <name>Mn(2+)</name>
        <dbReference type="ChEBI" id="CHEBI:29035"/>
    </cofactor>
</comment>
<dbReference type="Pfam" id="PF01653">
    <property type="entry name" value="DNA_ligase_aden"/>
    <property type="match status" value="1"/>
</dbReference>
<dbReference type="EMBL" id="JAAYEE010000296">
    <property type="protein sequence ID" value="NLW36795.1"/>
    <property type="molecule type" value="Genomic_DNA"/>
</dbReference>
<proteinExistence type="inferred from homology"/>
<evidence type="ECO:0000259" key="16">
    <source>
        <dbReference type="PROSITE" id="PS50172"/>
    </source>
</evidence>
<feature type="active site" description="N6-AMP-lysine intermediate" evidence="14">
    <location>
        <position position="116"/>
    </location>
</feature>
<feature type="domain" description="BRCT" evidence="16">
    <location>
        <begin position="590"/>
        <end position="669"/>
    </location>
</feature>
<evidence type="ECO:0000256" key="4">
    <source>
        <dbReference type="ARBA" id="ARBA00022598"/>
    </source>
</evidence>
<feature type="binding site" evidence="14">
    <location>
        <position position="177"/>
    </location>
    <ligand>
        <name>NAD(+)</name>
        <dbReference type="ChEBI" id="CHEBI:57540"/>
    </ligand>
</feature>
<dbReference type="Proteomes" id="UP000777265">
    <property type="component" value="Unassembled WGS sequence"/>
</dbReference>
<dbReference type="FunFam" id="1.10.287.610:FF:000002">
    <property type="entry name" value="DNA ligase"/>
    <property type="match status" value="1"/>
</dbReference>
<evidence type="ECO:0000256" key="11">
    <source>
        <dbReference type="ARBA" id="ARBA00023204"/>
    </source>
</evidence>
<dbReference type="GO" id="GO:0006281">
    <property type="term" value="P:DNA repair"/>
    <property type="evidence" value="ECO:0007669"/>
    <property type="project" value="UniProtKB-KW"/>
</dbReference>
<dbReference type="GO" id="GO:0005829">
    <property type="term" value="C:cytosol"/>
    <property type="evidence" value="ECO:0007669"/>
    <property type="project" value="TreeGrafter"/>
</dbReference>
<sequence length="669" mass="75415">MDKEQAKKRIEELRKDLDYHNYRYYVLDNPLISDAEYDRLLRELMDLEEAYPEFLSPNSPSRRVGAKPLEEFTAVAHTIPMLSLQNAMAPGEVVEFDKRVKKLLGVENVDYVMEVKIDGLAVELVYLNGEFTLGSTRGDGFMGEDITQNLRTIKSIPMRLLRDHDIPIPDRLEVRGEVYIGKKEFQELNEKRALSGEPLFANPRNAGAGSVRQLDPKITAGRKLNIFCYAPGELVGVSLITHFHFLEYLRKWGFRVNPFVKLCRNIEEVMAHYAYIRDMRDTIPYEIDGTVIKVNRFDYQAALGTVSRSPRWALAFKFEAHEETTIIEDIVVQVGRTGALTPVALLRPVMVSGVEVKRATLHNEDEIRRKDIMVGDTVIVSRAGDVIPEVVRVIKEQRTGKELSFAMPETCPVCGEKVVRPPGEAIRRCVNINCPAQIKGSIEHFASKRAMDIDGLGEKLVEQLVDKSVIRDVSDLYYLSKNDIASLERMADKSTQNLLNAIAASKKPTFQRFIYALGIRNVGEHISGLLAERYGNIEKLMEASEGVLLTIPEIGPEVANSITAFFRDEKNRETIERILAAGVEIEYKKEGRKPLDGLTFLFTGTLKALTREEARKRVEALGAKQASSVSKKVNFVVLGEEAGSKADRARELGLKILSEDEFLRMLKNP</sequence>
<dbReference type="InterPro" id="IPR004150">
    <property type="entry name" value="NAD_DNA_ligase_OB"/>
</dbReference>
<dbReference type="SUPFAM" id="SSF50249">
    <property type="entry name" value="Nucleic acid-binding proteins"/>
    <property type="match status" value="1"/>
</dbReference>
<dbReference type="InterPro" id="IPR001357">
    <property type="entry name" value="BRCT_dom"/>
</dbReference>
<feature type="binding site" evidence="14">
    <location>
        <begin position="83"/>
        <end position="84"/>
    </location>
    <ligand>
        <name>NAD(+)</name>
        <dbReference type="ChEBI" id="CHEBI:57540"/>
    </ligand>
</feature>
<keyword evidence="5 14" id="KW-0235">DNA replication</keyword>
<dbReference type="Pfam" id="PF03119">
    <property type="entry name" value="DNA_ligase_ZBD"/>
    <property type="match status" value="1"/>
</dbReference>
<comment type="function">
    <text evidence="1 14">DNA ligase that catalyzes the formation of phosphodiester linkages between 5'-phosphoryl and 3'-hydroxyl groups in double-stranded DNA using NAD as a coenzyme and as the energy source for the reaction. It is essential for DNA replication and repair of damaged DNA.</text>
</comment>
<dbReference type="GO" id="GO:0006260">
    <property type="term" value="P:DNA replication"/>
    <property type="evidence" value="ECO:0007669"/>
    <property type="project" value="UniProtKB-KW"/>
</dbReference>
<evidence type="ECO:0000256" key="6">
    <source>
        <dbReference type="ARBA" id="ARBA00022723"/>
    </source>
</evidence>
<comment type="caution">
    <text evidence="17">The sequence shown here is derived from an EMBL/GenBank/DDBJ whole genome shotgun (WGS) entry which is preliminary data.</text>
</comment>
<evidence type="ECO:0000256" key="3">
    <source>
        <dbReference type="ARBA" id="ARBA00013308"/>
    </source>
</evidence>
<dbReference type="SMART" id="SM00292">
    <property type="entry name" value="BRCT"/>
    <property type="match status" value="1"/>
</dbReference>
<dbReference type="SUPFAM" id="SSF56091">
    <property type="entry name" value="DNA ligase/mRNA capping enzyme, catalytic domain"/>
    <property type="match status" value="1"/>
</dbReference>
<dbReference type="GO" id="GO:0003911">
    <property type="term" value="F:DNA ligase (NAD+) activity"/>
    <property type="evidence" value="ECO:0007669"/>
    <property type="project" value="UniProtKB-UniRule"/>
</dbReference>
<keyword evidence="4 14" id="KW-0436">Ligase</keyword>
<dbReference type="PIRSF" id="PIRSF001604">
    <property type="entry name" value="LigA"/>
    <property type="match status" value="1"/>
</dbReference>
<evidence type="ECO:0000256" key="2">
    <source>
        <dbReference type="ARBA" id="ARBA00012722"/>
    </source>
</evidence>
<dbReference type="GO" id="GO:0046872">
    <property type="term" value="F:metal ion binding"/>
    <property type="evidence" value="ECO:0007669"/>
    <property type="project" value="UniProtKB-KW"/>
</dbReference>
<evidence type="ECO:0000256" key="12">
    <source>
        <dbReference type="ARBA" id="ARBA00034005"/>
    </source>
</evidence>
<feature type="binding site" evidence="14">
    <location>
        <position position="434"/>
    </location>
    <ligand>
        <name>Zn(2+)</name>
        <dbReference type="ChEBI" id="CHEBI:29105"/>
    </ligand>
</feature>
<dbReference type="InterPro" id="IPR003583">
    <property type="entry name" value="Hlx-hairpin-Hlx_DNA-bd_motif"/>
</dbReference>
<dbReference type="Pfam" id="PF00533">
    <property type="entry name" value="BRCT"/>
    <property type="match status" value="1"/>
</dbReference>
<evidence type="ECO:0000313" key="17">
    <source>
        <dbReference type="EMBL" id="NLW36795.1"/>
    </source>
</evidence>
<dbReference type="CDD" id="cd00114">
    <property type="entry name" value="LIGANc"/>
    <property type="match status" value="1"/>
</dbReference>
<evidence type="ECO:0000313" key="18">
    <source>
        <dbReference type="Proteomes" id="UP000777265"/>
    </source>
</evidence>
<dbReference type="Pfam" id="PF22745">
    <property type="entry name" value="Nlig-Ia"/>
    <property type="match status" value="1"/>
</dbReference>
<comment type="catalytic activity">
    <reaction evidence="12 14 15">
        <text>NAD(+) + (deoxyribonucleotide)n-3'-hydroxyl + 5'-phospho-(deoxyribonucleotide)m = (deoxyribonucleotide)n+m + AMP + beta-nicotinamide D-nucleotide.</text>
        <dbReference type="EC" id="6.5.1.2"/>
    </reaction>
</comment>
<dbReference type="Gene3D" id="2.40.50.140">
    <property type="entry name" value="Nucleic acid-binding proteins"/>
    <property type="match status" value="1"/>
</dbReference>
<dbReference type="EC" id="6.5.1.2" evidence="2 14"/>
<evidence type="ECO:0000256" key="5">
    <source>
        <dbReference type="ARBA" id="ARBA00022705"/>
    </source>
</evidence>
<dbReference type="InterPro" id="IPR018239">
    <property type="entry name" value="DNA_ligase_AS"/>
</dbReference>
<protein>
    <recommendedName>
        <fullName evidence="3 14">DNA ligase</fullName>
        <ecNumber evidence="2 14">6.5.1.2</ecNumber>
    </recommendedName>
    <alternativeName>
        <fullName evidence="14">Polydeoxyribonucleotide synthase [NAD(+)]</fullName>
    </alternativeName>
</protein>
<keyword evidence="11 14" id="KW-0234">DNA repair</keyword>
<evidence type="ECO:0000256" key="8">
    <source>
        <dbReference type="ARBA" id="ARBA00022833"/>
    </source>
</evidence>
<evidence type="ECO:0000256" key="14">
    <source>
        <dbReference type="HAMAP-Rule" id="MF_01588"/>
    </source>
</evidence>
<dbReference type="Gene3D" id="3.40.50.10190">
    <property type="entry name" value="BRCT domain"/>
    <property type="match status" value="1"/>
</dbReference>
<keyword evidence="6 14" id="KW-0479">Metal-binding</keyword>
<keyword evidence="14" id="KW-0464">Manganese</keyword>
<evidence type="ECO:0000256" key="15">
    <source>
        <dbReference type="RuleBase" id="RU000618"/>
    </source>
</evidence>
<dbReference type="FunFam" id="1.10.150.20:FF:000006">
    <property type="entry name" value="DNA ligase"/>
    <property type="match status" value="1"/>
</dbReference>
<feature type="binding site" evidence="14">
    <location>
        <position position="114"/>
    </location>
    <ligand>
        <name>NAD(+)</name>
        <dbReference type="ChEBI" id="CHEBI:57540"/>
    </ligand>
</feature>
<dbReference type="AlphaFoldDB" id="A0A971M776"/>
<dbReference type="Gene3D" id="1.10.150.20">
    <property type="entry name" value="5' to 3' exonuclease, C-terminal subdomain"/>
    <property type="match status" value="2"/>
</dbReference>
<evidence type="ECO:0000256" key="10">
    <source>
        <dbReference type="ARBA" id="ARBA00023027"/>
    </source>
</evidence>
<evidence type="ECO:0000256" key="9">
    <source>
        <dbReference type="ARBA" id="ARBA00022842"/>
    </source>
</evidence>
<dbReference type="InterPro" id="IPR033136">
    <property type="entry name" value="DNA_ligase_CS"/>
</dbReference>
<feature type="binding site" evidence="14">
    <location>
        <position position="317"/>
    </location>
    <ligand>
        <name>NAD(+)</name>
        <dbReference type="ChEBI" id="CHEBI:57540"/>
    </ligand>
</feature>
<dbReference type="CDD" id="cd17748">
    <property type="entry name" value="BRCT_DNA_ligase_like"/>
    <property type="match status" value="1"/>
</dbReference>
<gene>
    <name evidence="14 17" type="primary">ligA</name>
    <name evidence="17" type="ORF">GXY80_15160</name>
</gene>
<evidence type="ECO:0000256" key="13">
    <source>
        <dbReference type="ARBA" id="ARBA00060881"/>
    </source>
</evidence>
<dbReference type="NCBIfam" id="TIGR00575">
    <property type="entry name" value="dnlj"/>
    <property type="match status" value="1"/>
</dbReference>
<dbReference type="PANTHER" id="PTHR23389">
    <property type="entry name" value="CHROMOSOME TRANSMISSION FIDELITY FACTOR 18"/>
    <property type="match status" value="1"/>
</dbReference>
<dbReference type="Gene3D" id="3.30.470.30">
    <property type="entry name" value="DNA ligase/mRNA capping enzyme"/>
    <property type="match status" value="1"/>
</dbReference>
<keyword evidence="8 14" id="KW-0862">Zinc</keyword>
<dbReference type="GO" id="GO:0003677">
    <property type="term" value="F:DNA binding"/>
    <property type="evidence" value="ECO:0007669"/>
    <property type="project" value="InterPro"/>
</dbReference>
<dbReference type="InterPro" id="IPR004149">
    <property type="entry name" value="Znf_DNAligase_C4"/>
</dbReference>